<comment type="cofactor">
    <cofactor evidence="1 7">
        <name>Mg(2+)</name>
        <dbReference type="ChEBI" id="CHEBI:18420"/>
    </cofactor>
</comment>
<comment type="domain">
    <text evidence="7">Comprises of two domains. The C-terminal domain contains the binding site for glutamine and catalyzes the hydrolysis of this substrate to glutamate and ammonia. The N-terminal domain is anticipated to bind ATP and cobyrinate and catalyzes the ultimate synthesis of the diamide product. The ammonia produced via the glutaminase domain is probably translocated to the adjacent domain via a molecular tunnel, where it reacts with an activated intermediate.</text>
</comment>
<keyword evidence="4 7" id="KW-0067">ATP-binding</keyword>
<comment type="miscellaneous">
    <text evidence="7">The a and c carboxylates of cobyrinate are activated for nucleophilic attack via formation of a phosphorylated intermediate by ATP. CbiA catalyzes first the amidation of the c-carboxylate, and then that of the a-carboxylate.</text>
</comment>
<dbReference type="Gene3D" id="3.40.50.300">
    <property type="entry name" value="P-loop containing nucleotide triphosphate hydrolases"/>
    <property type="match status" value="1"/>
</dbReference>
<accession>A0A6H1U3V4</accession>
<keyword evidence="11" id="KW-1185">Reference proteome</keyword>
<dbReference type="Pfam" id="PF07685">
    <property type="entry name" value="GATase_3"/>
    <property type="match status" value="1"/>
</dbReference>
<dbReference type="SUPFAM" id="SSF52540">
    <property type="entry name" value="P-loop containing nucleoside triphosphate hydrolases"/>
    <property type="match status" value="1"/>
</dbReference>
<dbReference type="GO" id="GO:0042242">
    <property type="term" value="F:cobyrinic acid a,c-diamide synthase activity"/>
    <property type="evidence" value="ECO:0007669"/>
    <property type="project" value="UniProtKB-UniRule"/>
</dbReference>
<dbReference type="Gene3D" id="3.40.50.880">
    <property type="match status" value="1"/>
</dbReference>
<evidence type="ECO:0000256" key="5">
    <source>
        <dbReference type="ARBA" id="ARBA00022842"/>
    </source>
</evidence>
<dbReference type="InterPro" id="IPR027417">
    <property type="entry name" value="P-loop_NTPase"/>
</dbReference>
<dbReference type="EMBL" id="CP051167">
    <property type="protein sequence ID" value="QIZ73057.1"/>
    <property type="molecule type" value="Genomic_DNA"/>
</dbReference>
<dbReference type="UniPathway" id="UPA00148">
    <property type="reaction ID" value="UER00231"/>
</dbReference>
<evidence type="ECO:0000313" key="11">
    <source>
        <dbReference type="Proteomes" id="UP000500857"/>
    </source>
</evidence>
<dbReference type="PROSITE" id="PS51274">
    <property type="entry name" value="GATASE_COBBQ"/>
    <property type="match status" value="1"/>
</dbReference>
<gene>
    <name evidence="7" type="primary">cbiA</name>
    <name evidence="10" type="ORF">HCG48_22665</name>
</gene>
<feature type="site" description="Increases nucleophilicity of active site Cys" evidence="7">
    <location>
        <position position="439"/>
    </location>
</feature>
<dbReference type="KEGG" id="oxy:HCG48_22665"/>
<dbReference type="HAMAP" id="MF_00027">
    <property type="entry name" value="CobB_CbiA"/>
    <property type="match status" value="1"/>
</dbReference>
<evidence type="ECO:0000259" key="9">
    <source>
        <dbReference type="Pfam" id="PF07685"/>
    </source>
</evidence>
<dbReference type="InterPro" id="IPR002586">
    <property type="entry name" value="CobQ/CobB/MinD/ParA_Nub-bd_dom"/>
</dbReference>
<dbReference type="AlphaFoldDB" id="A0A6H1U3V4"/>
<comment type="pathway">
    <text evidence="7">Cofactor biosynthesis; adenosylcobalamin biosynthesis; cob(II)yrinate a,c-diamide from sirohydrochlorin (anaerobic route): step 10/10.</text>
</comment>
<dbReference type="Proteomes" id="UP000500857">
    <property type="component" value="Chromosome"/>
</dbReference>
<dbReference type="EC" id="6.3.5.11" evidence="7"/>
<dbReference type="GO" id="GO:0005524">
    <property type="term" value="F:ATP binding"/>
    <property type="evidence" value="ECO:0007669"/>
    <property type="project" value="UniProtKB-UniRule"/>
</dbReference>
<evidence type="ECO:0000256" key="3">
    <source>
        <dbReference type="ARBA" id="ARBA00022741"/>
    </source>
</evidence>
<dbReference type="NCBIfam" id="TIGR00379">
    <property type="entry name" value="cobB"/>
    <property type="match status" value="1"/>
</dbReference>
<evidence type="ECO:0000313" key="10">
    <source>
        <dbReference type="EMBL" id="QIZ73057.1"/>
    </source>
</evidence>
<evidence type="ECO:0000256" key="7">
    <source>
        <dbReference type="HAMAP-Rule" id="MF_00027"/>
    </source>
</evidence>
<keyword evidence="3 7" id="KW-0547">Nucleotide-binding</keyword>
<dbReference type="CDD" id="cd05388">
    <property type="entry name" value="CobB_N"/>
    <property type="match status" value="1"/>
</dbReference>
<evidence type="ECO:0000259" key="8">
    <source>
        <dbReference type="Pfam" id="PF01656"/>
    </source>
</evidence>
<keyword evidence="7" id="KW-0169">Cobalamin biosynthesis</keyword>
<dbReference type="NCBIfam" id="NF002204">
    <property type="entry name" value="PRK01077.1"/>
    <property type="match status" value="1"/>
</dbReference>
<organism evidence="10 11">
    <name type="scientific">Oxynema aestuarii AP17</name>
    <dbReference type="NCBI Taxonomy" id="2064643"/>
    <lineage>
        <taxon>Bacteria</taxon>
        <taxon>Bacillati</taxon>
        <taxon>Cyanobacteriota</taxon>
        <taxon>Cyanophyceae</taxon>
        <taxon>Oscillatoriophycideae</taxon>
        <taxon>Oscillatoriales</taxon>
        <taxon>Oscillatoriaceae</taxon>
        <taxon>Oxynema</taxon>
        <taxon>Oxynema aestuarii</taxon>
    </lineage>
</organism>
<comment type="catalytic activity">
    <reaction evidence="7">
        <text>cob(II)yrinate + 2 L-glutamine + 2 ATP + 2 H2O = cob(II)yrinate a,c diamide + 2 L-glutamate + 2 ADP + 2 phosphate + 2 H(+)</text>
        <dbReference type="Rhea" id="RHEA:26289"/>
        <dbReference type="ChEBI" id="CHEBI:15377"/>
        <dbReference type="ChEBI" id="CHEBI:15378"/>
        <dbReference type="ChEBI" id="CHEBI:29985"/>
        <dbReference type="ChEBI" id="CHEBI:30616"/>
        <dbReference type="ChEBI" id="CHEBI:43474"/>
        <dbReference type="ChEBI" id="CHEBI:58359"/>
        <dbReference type="ChEBI" id="CHEBI:58537"/>
        <dbReference type="ChEBI" id="CHEBI:58894"/>
        <dbReference type="ChEBI" id="CHEBI:456216"/>
        <dbReference type="EC" id="6.3.5.11"/>
    </reaction>
</comment>
<dbReference type="InterPro" id="IPR011698">
    <property type="entry name" value="GATase_3"/>
</dbReference>
<dbReference type="RefSeq" id="WP_168571203.1">
    <property type="nucleotide sequence ID" value="NZ_CP051167.1"/>
</dbReference>
<comment type="function">
    <text evidence="7">Catalyzes the ATP-dependent amidation of the two carboxylate groups at positions a and c of cobyrinate, using either L-glutamine or ammonia as the nitrogen source.</text>
</comment>
<keyword evidence="5 7" id="KW-0460">Magnesium</keyword>
<keyword evidence="6 7" id="KW-0315">Glutamine amidotransferase</keyword>
<dbReference type="GO" id="GO:0009236">
    <property type="term" value="P:cobalamin biosynthetic process"/>
    <property type="evidence" value="ECO:0007669"/>
    <property type="project" value="UniProtKB-UniRule"/>
</dbReference>
<dbReference type="PANTHER" id="PTHR43873:SF1">
    <property type="entry name" value="COBYRINATE A,C-DIAMIDE SYNTHASE"/>
    <property type="match status" value="1"/>
</dbReference>
<evidence type="ECO:0000256" key="4">
    <source>
        <dbReference type="ARBA" id="ARBA00022840"/>
    </source>
</evidence>
<keyword evidence="2 7" id="KW-0436">Ligase</keyword>
<dbReference type="InterPro" id="IPR029062">
    <property type="entry name" value="Class_I_gatase-like"/>
</dbReference>
<reference evidence="10 11" key="1">
    <citation type="submission" date="2020-04" db="EMBL/GenBank/DDBJ databases">
        <authorList>
            <person name="Basu S."/>
            <person name="Maruthanayagam V."/>
            <person name="Chakraborty S."/>
            <person name="Pramanik A."/>
            <person name="Mukherjee J."/>
            <person name="Brink B."/>
        </authorList>
    </citation>
    <scope>NUCLEOTIDE SEQUENCE [LARGE SCALE GENOMIC DNA]</scope>
    <source>
        <strain evidence="10 11">AP17</strain>
    </source>
</reference>
<feature type="active site" description="Nucleophile" evidence="7">
    <location>
        <position position="335"/>
    </location>
</feature>
<feature type="domain" description="CobB/CobQ-like glutamine amidotransferase" evidence="9">
    <location>
        <begin position="252"/>
        <end position="445"/>
    </location>
</feature>
<dbReference type="Pfam" id="PF01656">
    <property type="entry name" value="CbiA"/>
    <property type="match status" value="1"/>
</dbReference>
<dbReference type="PANTHER" id="PTHR43873">
    <property type="entry name" value="COBYRINATE A,C-DIAMIDE SYNTHASE"/>
    <property type="match status" value="1"/>
</dbReference>
<evidence type="ECO:0000256" key="1">
    <source>
        <dbReference type="ARBA" id="ARBA00001946"/>
    </source>
</evidence>
<sequence>MAVVIAGERSGAGKTTIALSLLAYLQRQGSSVQSFKVGPDYIDPMFHEYVTGRPCRNLDPVLTSPDYVCRCFDRHVPAVEFALVEGVMGLFDGVNAPDGDRPEGDFASTAHIARLLDLPVVLTVDCARLSGSVAAIAHGYCHFDPRVKIAGVILNRVASDRHCELLENALEPLGLPILGILRRQDAIAIPDRHLGLVPTAELPDLDALFDRLAHLAARSFNWDLLFPLLQVARTPRGDCPALAEIAESARVTIAVARDRAFSFYYPDNLDRLRDAGAELVSWSPLADDRLPEGTNGLYFGGGFPEIFAESLAANDRLRDLVRGAIAAGMPTYAECGGLMYLCEHLVDFDGQSWPMVGILPTTAQMGSRLTLGYRKAIALQPTPILAKGETVCAHEFHRSHLTREPHSPIFQKSRYDRPQPLGDEGWHGTSQTLHASYLHLHWGDRSEIPARFVSHCADFARSEAFAALQRLR</sequence>
<dbReference type="SUPFAM" id="SSF52317">
    <property type="entry name" value="Class I glutamine amidotransferase-like"/>
    <property type="match status" value="1"/>
</dbReference>
<comment type="similarity">
    <text evidence="7">Belongs to the CobB/CbiA family.</text>
</comment>
<feature type="domain" description="CobQ/CobB/MinD/ParA nucleotide binding" evidence="8">
    <location>
        <begin position="3"/>
        <end position="193"/>
    </location>
</feature>
<evidence type="ECO:0000256" key="6">
    <source>
        <dbReference type="ARBA" id="ARBA00022962"/>
    </source>
</evidence>
<proteinExistence type="inferred from homology"/>
<dbReference type="InterPro" id="IPR004484">
    <property type="entry name" value="CbiA/CobB_synth"/>
</dbReference>
<evidence type="ECO:0000256" key="2">
    <source>
        <dbReference type="ARBA" id="ARBA00022598"/>
    </source>
</evidence>
<protein>
    <recommendedName>
        <fullName evidence="7">Cobyrinate a,c-diamide synthase</fullName>
        <ecNumber evidence="7">6.3.5.11</ecNumber>
    </recommendedName>
    <alternativeName>
        <fullName evidence="7">Cobyrinic acid a,c-diamide synthetase</fullName>
    </alternativeName>
</protein>
<name>A0A6H1U3V4_9CYAN</name>
<dbReference type="CDD" id="cd03130">
    <property type="entry name" value="GATase1_CobB"/>
    <property type="match status" value="1"/>
</dbReference>